<protein>
    <recommendedName>
        <fullName evidence="1">PDZ domain-containing protein</fullName>
    </recommendedName>
</protein>
<dbReference type="Proteomes" id="UP000268469">
    <property type="component" value="Unassembled WGS sequence"/>
</dbReference>
<dbReference type="PROSITE" id="PS50106">
    <property type="entry name" value="PDZ"/>
    <property type="match status" value="1"/>
</dbReference>
<organism evidence="2 3">
    <name type="scientific">candidate division WOR-3 bacterium</name>
    <dbReference type="NCBI Taxonomy" id="2052148"/>
    <lineage>
        <taxon>Bacteria</taxon>
        <taxon>Bacteria division WOR-3</taxon>
    </lineage>
</organism>
<sequence>MIGGIFVFLLITNSEVGWLGIKAEMVRKPYRIALGIDHGVIVTDIIGDSPADMGGLKIGDIITRVGDREIYELSDLRPLVRRNPDEVLRFEVLREGEKMAFQIKIGSREEVSDRIREEIKKFIRQLKEEIEKLRDGRV</sequence>
<dbReference type="SMART" id="SM00228">
    <property type="entry name" value="PDZ"/>
    <property type="match status" value="1"/>
</dbReference>
<name>A0A660SG34_UNCW3</name>
<accession>A0A660SG34</accession>
<dbReference type="Gene3D" id="2.30.42.10">
    <property type="match status" value="1"/>
</dbReference>
<proteinExistence type="predicted"/>
<dbReference type="Pfam" id="PF13180">
    <property type="entry name" value="PDZ_2"/>
    <property type="match status" value="1"/>
</dbReference>
<dbReference type="SUPFAM" id="SSF50156">
    <property type="entry name" value="PDZ domain-like"/>
    <property type="match status" value="1"/>
</dbReference>
<gene>
    <name evidence="2" type="ORF">DRP53_09570</name>
</gene>
<reference evidence="2 3" key="1">
    <citation type="submission" date="2018-06" db="EMBL/GenBank/DDBJ databases">
        <title>Extensive metabolic versatility and redundancy in microbially diverse, dynamic hydrothermal sediments.</title>
        <authorList>
            <person name="Dombrowski N."/>
            <person name="Teske A."/>
            <person name="Baker B.J."/>
        </authorList>
    </citation>
    <scope>NUCLEOTIDE SEQUENCE [LARGE SCALE GENOMIC DNA]</scope>
    <source>
        <strain evidence="2">B36_G15</strain>
    </source>
</reference>
<dbReference type="EMBL" id="QNBE01000116">
    <property type="protein sequence ID" value="RKX68961.1"/>
    <property type="molecule type" value="Genomic_DNA"/>
</dbReference>
<feature type="domain" description="PDZ" evidence="1">
    <location>
        <begin position="8"/>
        <end position="87"/>
    </location>
</feature>
<evidence type="ECO:0000313" key="2">
    <source>
        <dbReference type="EMBL" id="RKX68961.1"/>
    </source>
</evidence>
<dbReference type="AlphaFoldDB" id="A0A660SG34"/>
<evidence type="ECO:0000313" key="3">
    <source>
        <dbReference type="Proteomes" id="UP000268469"/>
    </source>
</evidence>
<evidence type="ECO:0000259" key="1">
    <source>
        <dbReference type="PROSITE" id="PS50106"/>
    </source>
</evidence>
<comment type="caution">
    <text evidence="2">The sequence shown here is derived from an EMBL/GenBank/DDBJ whole genome shotgun (WGS) entry which is preliminary data.</text>
</comment>
<dbReference type="InterPro" id="IPR036034">
    <property type="entry name" value="PDZ_sf"/>
</dbReference>
<dbReference type="InterPro" id="IPR001478">
    <property type="entry name" value="PDZ"/>
</dbReference>